<dbReference type="HOGENOM" id="CLU_1147446_0_0_1"/>
<evidence type="ECO:0000313" key="1">
    <source>
        <dbReference type="EMBL" id="KFG26770.1"/>
    </source>
</evidence>
<comment type="caution">
    <text evidence="1">The sequence shown here is derived from an EMBL/GenBank/DDBJ whole genome shotgun (WGS) entry which is preliminary data.</text>
</comment>
<dbReference type="Proteomes" id="UP000054524">
    <property type="component" value="Unassembled WGS sequence"/>
</dbReference>
<protein>
    <submittedName>
        <fullName evidence="1">Uncharacterized protein</fullName>
    </submittedName>
</protein>
<proteinExistence type="predicted"/>
<organism evidence="1 2">
    <name type="scientific">Nematocida ausubeli (strain ATCC PRA-371 / ERTm2)</name>
    <name type="common">Nematode killer fungus</name>
    <dbReference type="NCBI Taxonomy" id="1913371"/>
    <lineage>
        <taxon>Eukaryota</taxon>
        <taxon>Fungi</taxon>
        <taxon>Fungi incertae sedis</taxon>
        <taxon>Microsporidia</taxon>
        <taxon>Nematocida</taxon>
    </lineage>
</organism>
<keyword evidence="2" id="KW-1185">Reference proteome</keyword>
<dbReference type="AlphaFoldDB" id="A0A086J3Q2"/>
<reference evidence="1 2" key="1">
    <citation type="journal article" date="2014" name="Genome Announc.">
        <title>Genome Sequence of the Microsporidian Species Nematocida sp1 Strain ERTm6 (ATCC PRA-372).</title>
        <authorList>
            <person name="Bakowski M.A."/>
            <person name="Priest M."/>
            <person name="Young S."/>
            <person name="Cuomo C.A."/>
            <person name="Troemel E.R."/>
        </authorList>
    </citation>
    <scope>NUCLEOTIDE SEQUENCE [LARGE SCALE GENOMIC DNA]</scope>
    <source>
        <strain evidence="1 2">ERTm6</strain>
    </source>
</reference>
<evidence type="ECO:0000313" key="2">
    <source>
        <dbReference type="Proteomes" id="UP000054524"/>
    </source>
</evidence>
<sequence>MLSRIYERISSKKSFLKKNKNSLKRLRRKERRKQRKYRKIEYMKVWRMNNSFQISAKDAPCNRVFNRFYNQFIIYWPDALHNQYYDALEKEVLSHVIPTKNGYVDCALLQTPFNMPSPVDYYASYGSHRLIEEEDAESEYGEKEENSDEWRQSTPMIIDSQEMLGQLRSDYMYSDLSLETISEQKSEMSLMSELMTALSSSEEKGGTLENEPMEESPLTDTLKEIEAGKEKATVCNILSLLS</sequence>
<accession>A0A086J3Q2</accession>
<dbReference type="GeneID" id="77675899"/>
<dbReference type="EMBL" id="AKIJ01000002">
    <property type="protein sequence ID" value="KFG26770.1"/>
    <property type="molecule type" value="Genomic_DNA"/>
</dbReference>
<name>A0A086J3Q2_NEMA1</name>
<dbReference type="RefSeq" id="XP_052905325.1">
    <property type="nucleotide sequence ID" value="XM_053048565.1"/>
</dbReference>
<gene>
    <name evidence="1" type="ORF">NESG_00926</name>
</gene>